<sequence>MSHIRFFPRHRLALACMLASVSSFSFAQNQCAVADLQQSRDLAAAVSGAEYDCYHAWFSAPSATLNDIYSEASLSRIQVALDQEIARYRGEAEQARVLENLGEFVRAAYYVRYNAGTGTPEFSEALSQRFAQSTNLFLNNPHALDQGREQVGAMKSLTLMVDNVKQLPLTMDSMMAALMHFNRDTAKDTQWVDGLNNLFRSMAGHAANDAFYRYMANNTHHIDTLARFASDNAWALDTDANFIVFNALRETGRLLASPDQETKRKALAVMQQVMQRYPLGSEHDKLWLAAVEMMSYYAPEGLNGLNLEQAKQDLAARVMPNRFECQGPAIIRSEDLTDAQAAKACEVLAAKEADFHQVANTGNQPVSDDLNDRVEVAVFASNDSYVDYSSFLFGNTTDNGGQYLEGTPSRADNTARFVAYRYANGEDLSILNLEHEYTHYLDARFNQYGSFSDNLAHGHIVWWLEGFAEYMHYKQGYKAAIDLIPSGKLSLSTVFDTTYSHDSNRIYRWGYLAVRFMLENHPQDVESLLALSRSGQFAQWAQQVTVLGQQYDAEFDRWLDTLEVVVEPEQPGTDPEEPSEPTDPEVQVTELAANQSLQLSGEAYSEKLFYVDVPANTVRFSVSIEGAGDADLYMSYSKVAHYYDFEMSQYADGSNEEIQFAPEQNGYVKAGRYYISLTGRDSYDSVNLVAALEVEAQTPPTQVQDDLAPVVLESGEAKVLTVHQQRYAAVYVPEGVKEVRVWMSSQSNANDPYGAGNVDLYASHKHWPTAEQHEYASNYAGSNEYLAIPVTEAGYVHFSLQAPQQGDDVEMLVYFF</sequence>
<dbReference type="Gene3D" id="1.10.390.20">
    <property type="match status" value="1"/>
</dbReference>
<name>A0A249VYR4_VIBPH</name>
<evidence type="ECO:0000256" key="10">
    <source>
        <dbReference type="ARBA" id="ARBA00022833"/>
    </source>
</evidence>
<reference evidence="18 19" key="1">
    <citation type="submission" date="2015-08" db="EMBL/GenBank/DDBJ databases">
        <title>Draft Genome Sequences of Vibrio parahaemolyticus Strains.</title>
        <authorList>
            <person name="Gonzalez-Escalona N."/>
            <person name="DePaola A."/>
        </authorList>
    </citation>
    <scope>NUCLEOTIDE SEQUENCE [LARGE SCALE GENOMIC DNA]</scope>
    <source>
        <strain evidence="18 19">CFSAN001621</strain>
    </source>
</reference>
<keyword evidence="6" id="KW-0645">Protease</keyword>
<keyword evidence="12" id="KW-0865">Zymogen</keyword>
<keyword evidence="8 14" id="KW-0732">Signal</keyword>
<dbReference type="InterPro" id="IPR007280">
    <property type="entry name" value="Peptidase_C_arc/bac"/>
</dbReference>
<accession>A0A249VYR4</accession>
<feature type="domain" description="Peptidase C-terminal archaeal/bacterial" evidence="15">
    <location>
        <begin position="608"/>
        <end position="678"/>
    </location>
</feature>
<evidence type="ECO:0000256" key="12">
    <source>
        <dbReference type="ARBA" id="ARBA00023145"/>
    </source>
</evidence>
<keyword evidence="7" id="KW-0479">Metal-binding</keyword>
<dbReference type="EC" id="3.4.24.3" evidence="4"/>
<keyword evidence="11" id="KW-0482">Metalloprotease</keyword>
<keyword evidence="9" id="KW-0378">Hydrolase</keyword>
<evidence type="ECO:0000259" key="16">
    <source>
        <dbReference type="Pfam" id="PF08453"/>
    </source>
</evidence>
<evidence type="ECO:0000313" key="18">
    <source>
        <dbReference type="EMBL" id="OQJ99270.1"/>
    </source>
</evidence>
<dbReference type="GO" id="GO:0006508">
    <property type="term" value="P:proteolysis"/>
    <property type="evidence" value="ECO:0007669"/>
    <property type="project" value="UniProtKB-KW"/>
</dbReference>
<dbReference type="GO" id="GO:0005576">
    <property type="term" value="C:extracellular region"/>
    <property type="evidence" value="ECO:0007669"/>
    <property type="project" value="UniProtKB-SubCell"/>
</dbReference>
<evidence type="ECO:0000256" key="14">
    <source>
        <dbReference type="SAM" id="SignalP"/>
    </source>
</evidence>
<dbReference type="Pfam" id="PF08453">
    <property type="entry name" value="Peptidase_M9_N"/>
    <property type="match status" value="1"/>
</dbReference>
<evidence type="ECO:0000313" key="19">
    <source>
        <dbReference type="Proteomes" id="UP000191946"/>
    </source>
</evidence>
<evidence type="ECO:0000313" key="17">
    <source>
        <dbReference type="EMBL" id="ASZ49447.1"/>
    </source>
</evidence>
<proteinExistence type="predicted"/>
<feature type="chain" id="PRO_5044570385" description="microbial collagenase" evidence="14">
    <location>
        <begin position="28"/>
        <end position="816"/>
    </location>
</feature>
<evidence type="ECO:0000256" key="5">
    <source>
        <dbReference type="ARBA" id="ARBA00022525"/>
    </source>
</evidence>
<evidence type="ECO:0000256" key="8">
    <source>
        <dbReference type="ARBA" id="ARBA00022729"/>
    </source>
</evidence>
<evidence type="ECO:0000256" key="13">
    <source>
        <dbReference type="PIRSR" id="PIRSR602169-1"/>
    </source>
</evidence>
<evidence type="ECO:0000256" key="2">
    <source>
        <dbReference type="ARBA" id="ARBA00001947"/>
    </source>
</evidence>
<evidence type="ECO:0000256" key="3">
    <source>
        <dbReference type="ARBA" id="ARBA00004613"/>
    </source>
</evidence>
<dbReference type="PANTHER" id="PTHR13062:SF9">
    <property type="entry name" value="MICROBIAL COLLAGENASE"/>
    <property type="match status" value="1"/>
</dbReference>
<comment type="subcellular location">
    <subcellularLocation>
        <location evidence="3">Secreted</location>
    </subcellularLocation>
</comment>
<dbReference type="Pfam" id="PF04151">
    <property type="entry name" value="PPC"/>
    <property type="match status" value="1"/>
</dbReference>
<reference evidence="17" key="2">
    <citation type="submission" date="2017-09" db="EMBL/GenBank/DDBJ databases">
        <authorList>
            <person name="Ehlers B."/>
            <person name="Leendertz F.H."/>
        </authorList>
    </citation>
    <scope>NUCLEOTIDE SEQUENCE</scope>
    <source>
        <strain evidence="17">MAVP-26</strain>
    </source>
</reference>
<dbReference type="GO" id="GO:0004222">
    <property type="term" value="F:metalloendopeptidase activity"/>
    <property type="evidence" value="ECO:0007669"/>
    <property type="project" value="UniProtKB-EC"/>
</dbReference>
<keyword evidence="5" id="KW-0964">Secreted</keyword>
<feature type="domain" description="Peptidase M9 collagenase N-terminal" evidence="16">
    <location>
        <begin position="31"/>
        <end position="212"/>
    </location>
</feature>
<evidence type="ECO:0000256" key="7">
    <source>
        <dbReference type="ARBA" id="ARBA00022723"/>
    </source>
</evidence>
<dbReference type="EMBL" id="CP023247">
    <property type="protein sequence ID" value="ASZ49447.1"/>
    <property type="molecule type" value="Genomic_DNA"/>
</dbReference>
<evidence type="ECO:0000256" key="9">
    <source>
        <dbReference type="ARBA" id="ARBA00022801"/>
    </source>
</evidence>
<evidence type="ECO:0000256" key="1">
    <source>
        <dbReference type="ARBA" id="ARBA00000424"/>
    </source>
</evidence>
<dbReference type="EMBL" id="LHQV01000015">
    <property type="protein sequence ID" value="OQJ99270.1"/>
    <property type="molecule type" value="Genomic_DNA"/>
</dbReference>
<dbReference type="PRINTS" id="PR00931">
    <property type="entry name" value="MICOLLPTASE"/>
</dbReference>
<protein>
    <recommendedName>
        <fullName evidence="4">microbial collagenase</fullName>
        <ecNumber evidence="4">3.4.24.3</ecNumber>
    </recommendedName>
</protein>
<dbReference type="Pfam" id="PF01752">
    <property type="entry name" value="Peptidase_M9"/>
    <property type="match status" value="1"/>
</dbReference>
<dbReference type="InterPro" id="IPR002169">
    <property type="entry name" value="Peptidase_M9A/M9B"/>
</dbReference>
<dbReference type="PANTHER" id="PTHR13062">
    <property type="entry name" value="COLLAGENASE"/>
    <property type="match status" value="1"/>
</dbReference>
<evidence type="ECO:0000256" key="4">
    <source>
        <dbReference type="ARBA" id="ARBA00012653"/>
    </source>
</evidence>
<feature type="signal peptide" evidence="14">
    <location>
        <begin position="1"/>
        <end position="27"/>
    </location>
</feature>
<organism evidence="17">
    <name type="scientific">Vibrio parahaemolyticus</name>
    <dbReference type="NCBI Taxonomy" id="670"/>
    <lineage>
        <taxon>Bacteria</taxon>
        <taxon>Pseudomonadati</taxon>
        <taxon>Pseudomonadota</taxon>
        <taxon>Gammaproteobacteria</taxon>
        <taxon>Vibrionales</taxon>
        <taxon>Vibrionaceae</taxon>
        <taxon>Vibrio</taxon>
    </lineage>
</organism>
<evidence type="ECO:0000256" key="11">
    <source>
        <dbReference type="ARBA" id="ARBA00023049"/>
    </source>
</evidence>
<keyword evidence="19" id="KW-1185">Reference proteome</keyword>
<dbReference type="GO" id="GO:0008270">
    <property type="term" value="F:zinc ion binding"/>
    <property type="evidence" value="ECO:0007669"/>
    <property type="project" value="InterPro"/>
</dbReference>
<dbReference type="Proteomes" id="UP000191946">
    <property type="component" value="Unassembled WGS sequence"/>
</dbReference>
<dbReference type="InterPro" id="IPR013661">
    <property type="entry name" value="Peptidase_M9_N_dom"/>
</dbReference>
<dbReference type="Gene3D" id="3.40.30.160">
    <property type="entry name" value="Collagenase ColT, N-terminal domain"/>
    <property type="match status" value="1"/>
</dbReference>
<dbReference type="Gene3D" id="2.60.120.380">
    <property type="match status" value="2"/>
</dbReference>
<keyword evidence="10" id="KW-0862">Zinc</keyword>
<comment type="cofactor">
    <cofactor evidence="2">
        <name>Zn(2+)</name>
        <dbReference type="ChEBI" id="CHEBI:29105"/>
    </cofactor>
</comment>
<evidence type="ECO:0000256" key="6">
    <source>
        <dbReference type="ARBA" id="ARBA00022670"/>
    </source>
</evidence>
<gene>
    <name evidence="18" type="ORF">AKG60_14765</name>
    <name evidence="17" type="ORF">YA91_02215</name>
</gene>
<feature type="active site" evidence="13">
    <location>
        <position position="436"/>
    </location>
</feature>
<dbReference type="RefSeq" id="WP_005498268.1">
    <property type="nucleotide sequence ID" value="NZ_CP023247.2"/>
</dbReference>
<dbReference type="AlphaFoldDB" id="A0A249VYR4"/>
<comment type="catalytic activity">
    <reaction evidence="1">
        <text>Digestion of native collagen in the triple helical region at Xaa-|-Gly bonds. With synthetic peptides, a preference is shown for Gly at P3 and P1', Pro and Ala at P2 and P2', and hydroxyproline, Ala or Arg at P3'.</text>
        <dbReference type="EC" id="3.4.24.3"/>
    </reaction>
</comment>
<evidence type="ECO:0000259" key="15">
    <source>
        <dbReference type="Pfam" id="PF04151"/>
    </source>
</evidence>